<name>A0A934SCK1_9RHOB</name>
<proteinExistence type="inferred from homology"/>
<dbReference type="PANTHER" id="PTHR43685:SF5">
    <property type="entry name" value="GLYCOSYLTRANSFERASE EPSE-RELATED"/>
    <property type="match status" value="1"/>
</dbReference>
<dbReference type="RefSeq" id="WP_200686186.1">
    <property type="nucleotide sequence ID" value="NZ_JAEPRQ010000003.1"/>
</dbReference>
<reference evidence="5" key="1">
    <citation type="submission" date="2021-01" db="EMBL/GenBank/DDBJ databases">
        <title>Paracoccus amoyensis sp. nov., isolated from the surface seawater along the coast of Xiamen Island, China.</title>
        <authorList>
            <person name="Lyu L."/>
        </authorList>
    </citation>
    <scope>NUCLEOTIDE SEQUENCE</scope>
    <source>
        <strain evidence="5">MJ17</strain>
    </source>
</reference>
<evidence type="ECO:0000256" key="2">
    <source>
        <dbReference type="ARBA" id="ARBA00022676"/>
    </source>
</evidence>
<dbReference type="SUPFAM" id="SSF53448">
    <property type="entry name" value="Nucleotide-diphospho-sugar transferases"/>
    <property type="match status" value="1"/>
</dbReference>
<dbReference type="GO" id="GO:0016757">
    <property type="term" value="F:glycosyltransferase activity"/>
    <property type="evidence" value="ECO:0007669"/>
    <property type="project" value="UniProtKB-KW"/>
</dbReference>
<comment type="similarity">
    <text evidence="1">Belongs to the glycosyltransferase 2 family.</text>
</comment>
<dbReference type="InterPro" id="IPR050834">
    <property type="entry name" value="Glycosyltransf_2"/>
</dbReference>
<dbReference type="Pfam" id="PF00535">
    <property type="entry name" value="Glycos_transf_2"/>
    <property type="match status" value="1"/>
</dbReference>
<dbReference type="Proteomes" id="UP000640485">
    <property type="component" value="Unassembled WGS sequence"/>
</dbReference>
<keyword evidence="3" id="KW-0808">Transferase</keyword>
<organism evidence="5 6">
    <name type="scientific">Paracoccus caeni</name>
    <dbReference type="NCBI Taxonomy" id="657651"/>
    <lineage>
        <taxon>Bacteria</taxon>
        <taxon>Pseudomonadati</taxon>
        <taxon>Pseudomonadota</taxon>
        <taxon>Alphaproteobacteria</taxon>
        <taxon>Rhodobacterales</taxon>
        <taxon>Paracoccaceae</taxon>
        <taxon>Paracoccus</taxon>
    </lineage>
</organism>
<evidence type="ECO:0000313" key="5">
    <source>
        <dbReference type="EMBL" id="MBK4216381.1"/>
    </source>
</evidence>
<dbReference type="InterPro" id="IPR029044">
    <property type="entry name" value="Nucleotide-diphossugar_trans"/>
</dbReference>
<evidence type="ECO:0000256" key="3">
    <source>
        <dbReference type="ARBA" id="ARBA00022679"/>
    </source>
</evidence>
<dbReference type="EMBL" id="JAEPRQ010000003">
    <property type="protein sequence ID" value="MBK4216381.1"/>
    <property type="molecule type" value="Genomic_DNA"/>
</dbReference>
<keyword evidence="2" id="KW-0328">Glycosyltransferase</keyword>
<protein>
    <submittedName>
        <fullName evidence="5">Glycosyltransferase</fullName>
    </submittedName>
</protein>
<accession>A0A934SCK1</accession>
<gene>
    <name evidence="5" type="ORF">JJJ17_10635</name>
</gene>
<evidence type="ECO:0000256" key="1">
    <source>
        <dbReference type="ARBA" id="ARBA00006739"/>
    </source>
</evidence>
<dbReference type="InterPro" id="IPR001173">
    <property type="entry name" value="Glyco_trans_2-like"/>
</dbReference>
<keyword evidence="6" id="KW-1185">Reference proteome</keyword>
<feature type="domain" description="Glycosyltransferase 2-like" evidence="4">
    <location>
        <begin position="23"/>
        <end position="153"/>
    </location>
</feature>
<evidence type="ECO:0000259" key="4">
    <source>
        <dbReference type="Pfam" id="PF00535"/>
    </source>
</evidence>
<comment type="caution">
    <text evidence="5">The sequence shown here is derived from an EMBL/GenBank/DDBJ whole genome shotgun (WGS) entry which is preliminary data.</text>
</comment>
<sequence length="328" mass="35782">MQTQPDHNTPALPDQDLPQTVVILLATYRGEDYIDTQLDSIAAQSHPHWRLIVSDDSPDDLTREKVRHFSAGRPAGQVQLIDGPRKGATQNFLHLLQQAPEGQMLAFCDQDDRWLPEKLAHAVKALSSHPGPAHYAARTIVADENLNPITETRHFRRPLTFRNALVQACMAGNTSVFNAPAASILKQGTGSARDAGVISHDWWAYQLTSGAGATMIHDATPALLYRQHPQSEMGRNDTAGAMARRVGMLFAGDYGDWLAANTRALLDSQHLLTSENAATLQGFADALRQRGPGSAASLWRLGLYRQTKIGTAALFAAAGFGRLLRNQP</sequence>
<dbReference type="PANTHER" id="PTHR43685">
    <property type="entry name" value="GLYCOSYLTRANSFERASE"/>
    <property type="match status" value="1"/>
</dbReference>
<dbReference type="AlphaFoldDB" id="A0A934SCK1"/>
<evidence type="ECO:0000313" key="6">
    <source>
        <dbReference type="Proteomes" id="UP000640485"/>
    </source>
</evidence>
<dbReference type="Gene3D" id="3.90.550.10">
    <property type="entry name" value="Spore Coat Polysaccharide Biosynthesis Protein SpsA, Chain A"/>
    <property type="match status" value="1"/>
</dbReference>